<keyword evidence="2" id="KW-1185">Reference proteome</keyword>
<accession>A0A5B8VGD5</accession>
<dbReference type="EMBL" id="CP042435">
    <property type="protein sequence ID" value="QEC69636.1"/>
    <property type="molecule type" value="Genomic_DNA"/>
</dbReference>
<dbReference type="RefSeq" id="WP_147192512.1">
    <property type="nucleotide sequence ID" value="NZ_CP042435.1"/>
</dbReference>
<proteinExistence type="predicted"/>
<sequence>MKPKHTLEKFQVVAPSETLVRNSLWLLIVFFTILFGSCKKDMNDASTSKSNTEDALALQPAKPGASVATDWYKLQLRFLLKKNSSLTNGVFFWLYRYWFIRSGKKCKSKFDKFFRKTLPDARNAINRQQQKI</sequence>
<gene>
    <name evidence="1" type="ORF">FRZ67_20880</name>
</gene>
<dbReference type="AlphaFoldDB" id="A0A5B8VGD5"/>
<dbReference type="Proteomes" id="UP000321533">
    <property type="component" value="Chromosome"/>
</dbReference>
<evidence type="ECO:0000313" key="1">
    <source>
        <dbReference type="EMBL" id="QEC69636.1"/>
    </source>
</evidence>
<organism evidence="1 2">
    <name type="scientific">Panacibacter ginsenosidivorans</name>
    <dbReference type="NCBI Taxonomy" id="1813871"/>
    <lineage>
        <taxon>Bacteria</taxon>
        <taxon>Pseudomonadati</taxon>
        <taxon>Bacteroidota</taxon>
        <taxon>Chitinophagia</taxon>
        <taxon>Chitinophagales</taxon>
        <taxon>Chitinophagaceae</taxon>
        <taxon>Panacibacter</taxon>
    </lineage>
</organism>
<reference evidence="1 2" key="1">
    <citation type="journal article" date="2016" name="Int. J. Syst. Evol. Microbiol.">
        <title>Panacibacter ginsenosidivorans gen. nov., sp. nov., with ginsenoside converting activity isolated from soil of a ginseng field.</title>
        <authorList>
            <person name="Siddiqi M.Z."/>
            <person name="Muhammad Shafi S."/>
            <person name="Choi K.D."/>
            <person name="Im W.T."/>
        </authorList>
    </citation>
    <scope>NUCLEOTIDE SEQUENCE [LARGE SCALE GENOMIC DNA]</scope>
    <source>
        <strain evidence="1 2">Gsoil1550</strain>
    </source>
</reference>
<evidence type="ECO:0000313" key="2">
    <source>
        <dbReference type="Proteomes" id="UP000321533"/>
    </source>
</evidence>
<name>A0A5B8VGD5_9BACT</name>
<protein>
    <submittedName>
        <fullName evidence="1">Uncharacterized protein</fullName>
    </submittedName>
</protein>
<dbReference type="KEGG" id="pgin:FRZ67_20880"/>